<sequence>MNALEFNAATGEPFLRLPAPFTNIIITPPPMSDVEPSIAILNNPAVGIWMGPMGAGPAYTASKAEQWLTKVKAETDIVMQEVRSATSGPFSGCPVRHIREVREDGTDVFIGDLGFARSSWTEVLDADEKARLAAENNARAVGDPDIVWHVGYYLAPSHQGRGVMTAAVKTIITQWGIPYMGAKCIRSSAFEGNPGSIKVLEKNGFVITDTLVEHVDMGKAKKWTLCLLERV</sequence>
<keyword evidence="3" id="KW-1185">Reference proteome</keyword>
<dbReference type="GO" id="GO:0016747">
    <property type="term" value="F:acyltransferase activity, transferring groups other than amino-acyl groups"/>
    <property type="evidence" value="ECO:0007669"/>
    <property type="project" value="InterPro"/>
</dbReference>
<protein>
    <submittedName>
        <fullName evidence="2">GNAT domain-containing protein</fullName>
    </submittedName>
</protein>
<dbReference type="InterPro" id="IPR016181">
    <property type="entry name" value="Acyl_CoA_acyltransferase"/>
</dbReference>
<dbReference type="Proteomes" id="UP001221757">
    <property type="component" value="Unassembled WGS sequence"/>
</dbReference>
<dbReference type="PROSITE" id="PS51186">
    <property type="entry name" value="GNAT"/>
    <property type="match status" value="1"/>
</dbReference>
<feature type="domain" description="N-acetyltransferase" evidence="1">
    <location>
        <begin position="93"/>
        <end position="222"/>
    </location>
</feature>
<gene>
    <name evidence="2" type="ORF">B0H17DRAFT_1191406</name>
</gene>
<reference evidence="2" key="1">
    <citation type="submission" date="2023-03" db="EMBL/GenBank/DDBJ databases">
        <title>Massive genome expansion in bonnet fungi (Mycena s.s.) driven by repeated elements and novel gene families across ecological guilds.</title>
        <authorList>
            <consortium name="Lawrence Berkeley National Laboratory"/>
            <person name="Harder C.B."/>
            <person name="Miyauchi S."/>
            <person name="Viragh M."/>
            <person name="Kuo A."/>
            <person name="Thoen E."/>
            <person name="Andreopoulos B."/>
            <person name="Lu D."/>
            <person name="Skrede I."/>
            <person name="Drula E."/>
            <person name="Henrissat B."/>
            <person name="Morin E."/>
            <person name="Kohler A."/>
            <person name="Barry K."/>
            <person name="LaButti K."/>
            <person name="Morin E."/>
            <person name="Salamov A."/>
            <person name="Lipzen A."/>
            <person name="Mereny Z."/>
            <person name="Hegedus B."/>
            <person name="Baldrian P."/>
            <person name="Stursova M."/>
            <person name="Weitz H."/>
            <person name="Taylor A."/>
            <person name="Grigoriev I.V."/>
            <person name="Nagy L.G."/>
            <person name="Martin F."/>
            <person name="Kauserud H."/>
        </authorList>
    </citation>
    <scope>NUCLEOTIDE SEQUENCE</scope>
    <source>
        <strain evidence="2">CBHHK067</strain>
    </source>
</reference>
<accession>A0AAD7MB03</accession>
<dbReference type="PANTHER" id="PTHR43328">
    <property type="entry name" value="ACETYLTRANSFERASE-RELATED"/>
    <property type="match status" value="1"/>
</dbReference>
<organism evidence="2 3">
    <name type="scientific">Mycena rosella</name>
    <name type="common">Pink bonnet</name>
    <name type="synonym">Agaricus rosellus</name>
    <dbReference type="NCBI Taxonomy" id="1033263"/>
    <lineage>
        <taxon>Eukaryota</taxon>
        <taxon>Fungi</taxon>
        <taxon>Dikarya</taxon>
        <taxon>Basidiomycota</taxon>
        <taxon>Agaricomycotina</taxon>
        <taxon>Agaricomycetes</taxon>
        <taxon>Agaricomycetidae</taxon>
        <taxon>Agaricales</taxon>
        <taxon>Marasmiineae</taxon>
        <taxon>Mycenaceae</taxon>
        <taxon>Mycena</taxon>
    </lineage>
</organism>
<dbReference type="Gene3D" id="3.40.630.30">
    <property type="match status" value="1"/>
</dbReference>
<evidence type="ECO:0000313" key="2">
    <source>
        <dbReference type="EMBL" id="KAJ7708904.1"/>
    </source>
</evidence>
<dbReference type="InterPro" id="IPR000182">
    <property type="entry name" value="GNAT_dom"/>
</dbReference>
<dbReference type="SUPFAM" id="SSF55729">
    <property type="entry name" value="Acyl-CoA N-acyltransferases (Nat)"/>
    <property type="match status" value="1"/>
</dbReference>
<dbReference type="PANTHER" id="PTHR43328:SF1">
    <property type="entry name" value="N-ACETYLTRANSFERASE DOMAIN-CONTAINING PROTEIN"/>
    <property type="match status" value="1"/>
</dbReference>
<dbReference type="AlphaFoldDB" id="A0AAD7MB03"/>
<name>A0AAD7MB03_MYCRO</name>
<dbReference type="Pfam" id="PF13302">
    <property type="entry name" value="Acetyltransf_3"/>
    <property type="match status" value="1"/>
</dbReference>
<comment type="caution">
    <text evidence="2">The sequence shown here is derived from an EMBL/GenBank/DDBJ whole genome shotgun (WGS) entry which is preliminary data.</text>
</comment>
<evidence type="ECO:0000259" key="1">
    <source>
        <dbReference type="PROSITE" id="PS51186"/>
    </source>
</evidence>
<evidence type="ECO:0000313" key="3">
    <source>
        <dbReference type="Proteomes" id="UP001221757"/>
    </source>
</evidence>
<dbReference type="EMBL" id="JARKIE010000003">
    <property type="protein sequence ID" value="KAJ7708904.1"/>
    <property type="molecule type" value="Genomic_DNA"/>
</dbReference>
<proteinExistence type="predicted"/>